<dbReference type="InterPro" id="IPR036286">
    <property type="entry name" value="LexA/Signal_pep-like_sf"/>
</dbReference>
<keyword evidence="6" id="KW-0645">Protease</keyword>
<accession>A0A1F7GDE1</accession>
<dbReference type="SUPFAM" id="SSF51306">
    <property type="entry name" value="LexA/Signal peptidase"/>
    <property type="match status" value="1"/>
</dbReference>
<dbReference type="GO" id="GO:0016020">
    <property type="term" value="C:membrane"/>
    <property type="evidence" value="ECO:0007669"/>
    <property type="project" value="UniProtKB-SubCell"/>
</dbReference>
<dbReference type="CDD" id="cd06530">
    <property type="entry name" value="S26_SPase_I"/>
    <property type="match status" value="1"/>
</dbReference>
<evidence type="ECO:0000256" key="5">
    <source>
        <dbReference type="PIRSR" id="PIRSR600223-1"/>
    </source>
</evidence>
<evidence type="ECO:0000313" key="9">
    <source>
        <dbReference type="Proteomes" id="UP000178372"/>
    </source>
</evidence>
<dbReference type="EMBL" id="MFZF01000007">
    <property type="protein sequence ID" value="OGK16990.1"/>
    <property type="molecule type" value="Genomic_DNA"/>
</dbReference>
<name>A0A1F7GDE1_9BACT</name>
<dbReference type="NCBIfam" id="TIGR02227">
    <property type="entry name" value="sigpep_I_bact"/>
    <property type="match status" value="1"/>
</dbReference>
<comment type="catalytic activity">
    <reaction evidence="1 6">
        <text>Cleavage of hydrophobic, N-terminal signal or leader sequences from secreted and periplasmic proteins.</text>
        <dbReference type="EC" id="3.4.21.89"/>
    </reaction>
</comment>
<dbReference type="PROSITE" id="PS00761">
    <property type="entry name" value="SPASE_I_3"/>
    <property type="match status" value="1"/>
</dbReference>
<comment type="similarity">
    <text evidence="2 6">Belongs to the peptidase S26 family.</text>
</comment>
<dbReference type="GO" id="GO:0006465">
    <property type="term" value="P:signal peptide processing"/>
    <property type="evidence" value="ECO:0007669"/>
    <property type="project" value="InterPro"/>
</dbReference>
<keyword evidence="6" id="KW-1133">Transmembrane helix</keyword>
<evidence type="ECO:0000256" key="2">
    <source>
        <dbReference type="ARBA" id="ARBA00009370"/>
    </source>
</evidence>
<dbReference type="Gene3D" id="2.10.109.10">
    <property type="entry name" value="Umud Fragment, subunit A"/>
    <property type="match status" value="1"/>
</dbReference>
<dbReference type="InterPro" id="IPR019533">
    <property type="entry name" value="Peptidase_S26"/>
</dbReference>
<gene>
    <name evidence="8" type="ORF">A2690_02350</name>
</gene>
<sequence length="191" mass="21684">MDILETITFVGSLFIVVYLFVAQPHQIKGISMDDTFHNGDYILTSKISYKFETPHLGDIVVFQSPSNPDIDYIKRIIGVSGDRILIKDGSVIKNGVTLEEPYAKRPINVFEGGFLQQGQEVIVPERYVFVMGDNRPRSSDSREFGFVPLEHIVGKVFFRYFPPQQTGLIENPYTRNENPLQGLNFNSLAHL</sequence>
<feature type="active site" evidence="5">
    <location>
        <position position="31"/>
    </location>
</feature>
<dbReference type="PRINTS" id="PR00727">
    <property type="entry name" value="LEADERPTASE"/>
</dbReference>
<evidence type="ECO:0000256" key="3">
    <source>
        <dbReference type="ARBA" id="ARBA00013208"/>
    </source>
</evidence>
<dbReference type="EC" id="3.4.21.89" evidence="3 6"/>
<evidence type="ECO:0000259" key="7">
    <source>
        <dbReference type="Pfam" id="PF10502"/>
    </source>
</evidence>
<keyword evidence="6" id="KW-0812">Transmembrane</keyword>
<comment type="subcellular location">
    <subcellularLocation>
        <location evidence="6">Membrane</location>
        <topology evidence="6">Single-pass type II membrane protein</topology>
    </subcellularLocation>
</comment>
<evidence type="ECO:0000256" key="6">
    <source>
        <dbReference type="RuleBase" id="RU362042"/>
    </source>
</evidence>
<dbReference type="GO" id="GO:0004252">
    <property type="term" value="F:serine-type endopeptidase activity"/>
    <property type="evidence" value="ECO:0007669"/>
    <property type="project" value="InterPro"/>
</dbReference>
<comment type="caution">
    <text evidence="8">The sequence shown here is derived from an EMBL/GenBank/DDBJ whole genome shotgun (WGS) entry which is preliminary data.</text>
</comment>
<proteinExistence type="inferred from homology"/>
<dbReference type="Proteomes" id="UP000178372">
    <property type="component" value="Unassembled WGS sequence"/>
</dbReference>
<dbReference type="GO" id="GO:0009003">
    <property type="term" value="F:signal peptidase activity"/>
    <property type="evidence" value="ECO:0007669"/>
    <property type="project" value="UniProtKB-EC"/>
</dbReference>
<feature type="domain" description="Peptidase S26" evidence="7">
    <location>
        <begin position="3"/>
        <end position="161"/>
    </location>
</feature>
<protein>
    <recommendedName>
        <fullName evidence="3 6">Signal peptidase I</fullName>
        <ecNumber evidence="3 6">3.4.21.89</ecNumber>
    </recommendedName>
</protein>
<dbReference type="AlphaFoldDB" id="A0A1F7GDE1"/>
<organism evidence="8 9">
    <name type="scientific">Candidatus Roizmanbacteria bacterium RIFCSPHIGHO2_01_FULL_39_12b</name>
    <dbReference type="NCBI Taxonomy" id="1802030"/>
    <lineage>
        <taxon>Bacteria</taxon>
        <taxon>Candidatus Roizmaniibacteriota</taxon>
    </lineage>
</organism>
<dbReference type="PANTHER" id="PTHR43390">
    <property type="entry name" value="SIGNAL PEPTIDASE I"/>
    <property type="match status" value="1"/>
</dbReference>
<reference evidence="8 9" key="1">
    <citation type="journal article" date="2016" name="Nat. Commun.">
        <title>Thousands of microbial genomes shed light on interconnected biogeochemical processes in an aquifer system.</title>
        <authorList>
            <person name="Anantharaman K."/>
            <person name="Brown C.T."/>
            <person name="Hug L.A."/>
            <person name="Sharon I."/>
            <person name="Castelle C.J."/>
            <person name="Probst A.J."/>
            <person name="Thomas B.C."/>
            <person name="Singh A."/>
            <person name="Wilkins M.J."/>
            <person name="Karaoz U."/>
            <person name="Brodie E.L."/>
            <person name="Williams K.H."/>
            <person name="Hubbard S.S."/>
            <person name="Banfield J.F."/>
        </authorList>
    </citation>
    <scope>NUCLEOTIDE SEQUENCE [LARGE SCALE GENOMIC DNA]</scope>
</reference>
<dbReference type="InterPro" id="IPR019758">
    <property type="entry name" value="Pept_S26A_signal_pept_1_CS"/>
</dbReference>
<evidence type="ECO:0000313" key="8">
    <source>
        <dbReference type="EMBL" id="OGK16990.1"/>
    </source>
</evidence>
<dbReference type="PANTHER" id="PTHR43390:SF1">
    <property type="entry name" value="CHLOROPLAST PROCESSING PEPTIDASE"/>
    <property type="match status" value="1"/>
</dbReference>
<feature type="transmembrane region" description="Helical" evidence="6">
    <location>
        <begin position="6"/>
        <end position="22"/>
    </location>
</feature>
<dbReference type="Pfam" id="PF10502">
    <property type="entry name" value="Peptidase_S26"/>
    <property type="match status" value="1"/>
</dbReference>
<keyword evidence="4 6" id="KW-0378">Hydrolase</keyword>
<keyword evidence="6" id="KW-0472">Membrane</keyword>
<feature type="active site" evidence="5">
    <location>
        <position position="74"/>
    </location>
</feature>
<evidence type="ECO:0000256" key="4">
    <source>
        <dbReference type="ARBA" id="ARBA00022801"/>
    </source>
</evidence>
<evidence type="ECO:0000256" key="1">
    <source>
        <dbReference type="ARBA" id="ARBA00000677"/>
    </source>
</evidence>
<dbReference type="InterPro" id="IPR000223">
    <property type="entry name" value="Pept_S26A_signal_pept_1"/>
</dbReference>